<evidence type="ECO:0000313" key="2">
    <source>
        <dbReference type="Proteomes" id="UP000738402"/>
    </source>
</evidence>
<organism evidence="1 2">
    <name type="scientific">Ogataea haglerorum</name>
    <dbReference type="NCBI Taxonomy" id="1937702"/>
    <lineage>
        <taxon>Eukaryota</taxon>
        <taxon>Fungi</taxon>
        <taxon>Dikarya</taxon>
        <taxon>Ascomycota</taxon>
        <taxon>Saccharomycotina</taxon>
        <taxon>Pichiomycetes</taxon>
        <taxon>Pichiales</taxon>
        <taxon>Pichiaceae</taxon>
        <taxon>Ogataea</taxon>
    </lineage>
</organism>
<gene>
    <name evidence="1" type="ORF">KL933_004972</name>
</gene>
<evidence type="ECO:0000313" key="1">
    <source>
        <dbReference type="EMBL" id="KAG7724221.1"/>
    </source>
</evidence>
<sequence>MYLAMPMKKQPPLDFTRKALERFLPISENLRKYTEKQAKLAKIDRLALEDFLEPVPIASPRELAFDYLLSRDHQVLMELCTGKILKLVIDAAQLENQKSLLVVEMLVDQLRPLAGFDRIENLVKSAITKRSEFLSNCLRLAVILTTERESGLHDGVLVMPLLELVRRSHILSGNIASTKDQEDGLFAVGVLYNLQEHVFWPPDTTPLFEELLHHRNGEDRT</sequence>
<protein>
    <submittedName>
        <fullName evidence="1">Uncharacterized protein</fullName>
    </submittedName>
</protein>
<reference evidence="1" key="1">
    <citation type="journal article" date="2021" name="G3 (Bethesda)">
        <title>Genomic diversity, chromosomal rearrangements, and interspecies hybridization in the ogataea polymorpha species complex.</title>
        <authorList>
            <person name="Hanson S.J."/>
            <person name="Cinneide E.O."/>
            <person name="Salzberg L.I."/>
            <person name="Wolfe K.H."/>
            <person name="McGowan J."/>
            <person name="Fitzpatrick D.A."/>
            <person name="Matlin K."/>
        </authorList>
    </citation>
    <scope>NUCLEOTIDE SEQUENCE</scope>
    <source>
        <strain evidence="1">83-405-1</strain>
    </source>
</reference>
<dbReference type="AlphaFoldDB" id="A0AAN6D1H0"/>
<dbReference type="EMBL" id="JAHLUH010000018">
    <property type="protein sequence ID" value="KAG7724221.1"/>
    <property type="molecule type" value="Genomic_DNA"/>
</dbReference>
<comment type="caution">
    <text evidence="1">The sequence shown here is derived from an EMBL/GenBank/DDBJ whole genome shotgun (WGS) entry which is preliminary data.</text>
</comment>
<accession>A0AAN6D1H0</accession>
<name>A0AAN6D1H0_9ASCO</name>
<dbReference type="Proteomes" id="UP000738402">
    <property type="component" value="Unassembled WGS sequence"/>
</dbReference>
<proteinExistence type="predicted"/>